<name>J3M693_ORYBR</name>
<reference evidence="1" key="1">
    <citation type="journal article" date="2013" name="Nat. Commun.">
        <title>Whole-genome sequencing of Oryza brachyantha reveals mechanisms underlying Oryza genome evolution.</title>
        <authorList>
            <person name="Chen J."/>
            <person name="Huang Q."/>
            <person name="Gao D."/>
            <person name="Wang J."/>
            <person name="Lang Y."/>
            <person name="Liu T."/>
            <person name="Li B."/>
            <person name="Bai Z."/>
            <person name="Luis Goicoechea J."/>
            <person name="Liang C."/>
            <person name="Chen C."/>
            <person name="Zhang W."/>
            <person name="Sun S."/>
            <person name="Liao Y."/>
            <person name="Zhang X."/>
            <person name="Yang L."/>
            <person name="Song C."/>
            <person name="Wang M."/>
            <person name="Shi J."/>
            <person name="Liu G."/>
            <person name="Liu J."/>
            <person name="Zhou H."/>
            <person name="Zhou W."/>
            <person name="Yu Q."/>
            <person name="An N."/>
            <person name="Chen Y."/>
            <person name="Cai Q."/>
            <person name="Wang B."/>
            <person name="Liu B."/>
            <person name="Min J."/>
            <person name="Huang Y."/>
            <person name="Wu H."/>
            <person name="Li Z."/>
            <person name="Zhang Y."/>
            <person name="Yin Y."/>
            <person name="Song W."/>
            <person name="Jiang J."/>
            <person name="Jackson S.A."/>
            <person name="Wing R.A."/>
            <person name="Wang J."/>
            <person name="Chen M."/>
        </authorList>
    </citation>
    <scope>NUCLEOTIDE SEQUENCE [LARGE SCALE GENOMIC DNA]</scope>
    <source>
        <strain evidence="1">cv. IRGC 101232</strain>
    </source>
</reference>
<sequence length="89" mass="9200">MESAISFSAASASERGCGASAVASGGRAAAPGLGGVEGLGTQGRVLIFHFPFLEGNDGPFCRCSILSPRLRFLIVVFPFLEFMVFSLAA</sequence>
<accession>J3M693</accession>
<evidence type="ECO:0000313" key="2">
    <source>
        <dbReference type="Proteomes" id="UP000006038"/>
    </source>
</evidence>
<reference evidence="1" key="2">
    <citation type="submission" date="2013-04" db="UniProtKB">
        <authorList>
            <consortium name="EnsemblPlants"/>
        </authorList>
    </citation>
    <scope>IDENTIFICATION</scope>
</reference>
<proteinExistence type="predicted"/>
<dbReference type="Proteomes" id="UP000006038">
    <property type="component" value="Chromosome 5"/>
</dbReference>
<dbReference type="Gramene" id="OB05G21170.1">
    <property type="protein sequence ID" value="OB05G21170.1"/>
    <property type="gene ID" value="OB05G21170"/>
</dbReference>
<dbReference type="AlphaFoldDB" id="J3M693"/>
<organism evidence="1">
    <name type="scientific">Oryza brachyantha</name>
    <name type="common">malo sina</name>
    <dbReference type="NCBI Taxonomy" id="4533"/>
    <lineage>
        <taxon>Eukaryota</taxon>
        <taxon>Viridiplantae</taxon>
        <taxon>Streptophyta</taxon>
        <taxon>Embryophyta</taxon>
        <taxon>Tracheophyta</taxon>
        <taxon>Spermatophyta</taxon>
        <taxon>Magnoliopsida</taxon>
        <taxon>Liliopsida</taxon>
        <taxon>Poales</taxon>
        <taxon>Poaceae</taxon>
        <taxon>BOP clade</taxon>
        <taxon>Oryzoideae</taxon>
        <taxon>Oryzeae</taxon>
        <taxon>Oryzinae</taxon>
        <taxon>Oryza</taxon>
    </lineage>
</organism>
<protein>
    <submittedName>
        <fullName evidence="1">Uncharacterized protein</fullName>
    </submittedName>
</protein>
<dbReference type="EnsemblPlants" id="OB05G21170.1">
    <property type="protein sequence ID" value="OB05G21170.1"/>
    <property type="gene ID" value="OB05G21170"/>
</dbReference>
<evidence type="ECO:0000313" key="1">
    <source>
        <dbReference type="EnsemblPlants" id="OB05G21170.1"/>
    </source>
</evidence>
<dbReference type="HOGENOM" id="CLU_2458385_0_0_1"/>
<keyword evidence="2" id="KW-1185">Reference proteome</keyword>